<evidence type="ECO:0000259" key="2">
    <source>
        <dbReference type="Pfam" id="PF13240"/>
    </source>
</evidence>
<dbReference type="GeneID" id="89510177"/>
<sequence>MKCPNCGVENDENALYCYFCGRVLPGKAKSTNSSPDSDVKKKKSNTILKIMLGVLGGLLAASLAFLVVMVVKDSKSDQKGSGDLEEIADELFEAHDYMTAAARYDQLLEQDPDNDDAVYGSVMSKLYFVSEELGSFISDEEYVEASNYMRDFRIDDFIEEAKDIGIEFPILCETNYGTVGFYLYGENEFYAYVGEYEDGERNGNGCVVATNVSDFLHGNFDCYVAYGDWENDKPNGHMEVIKDSNVGTYVCMKGSVTDGIWDGDVEFIGIGYSDEYTFELVCEFNDGIAVAQELIKNEEGKFYRISKDSDESDVYITQPVDAADMIYGIISFADIM</sequence>
<dbReference type="AlphaFoldDB" id="A0A1M5W5H7"/>
<dbReference type="Pfam" id="PF13240">
    <property type="entry name" value="Zn_Ribbon_1"/>
    <property type="match status" value="1"/>
</dbReference>
<dbReference type="EMBL" id="FQXK01000007">
    <property type="protein sequence ID" value="SHH82720.1"/>
    <property type="molecule type" value="Genomic_DNA"/>
</dbReference>
<reference evidence="4" key="1">
    <citation type="submission" date="2016-11" db="EMBL/GenBank/DDBJ databases">
        <authorList>
            <person name="Varghese N."/>
            <person name="Submissions S."/>
        </authorList>
    </citation>
    <scope>NUCLEOTIDE SEQUENCE [LARGE SCALE GENOMIC DNA]</scope>
    <source>
        <strain evidence="4">DSM 3071</strain>
    </source>
</reference>
<organism evidence="3 4">
    <name type="scientific">Butyrivibrio fibrisolvens DSM 3071</name>
    <dbReference type="NCBI Taxonomy" id="1121131"/>
    <lineage>
        <taxon>Bacteria</taxon>
        <taxon>Bacillati</taxon>
        <taxon>Bacillota</taxon>
        <taxon>Clostridia</taxon>
        <taxon>Lachnospirales</taxon>
        <taxon>Lachnospiraceae</taxon>
        <taxon>Butyrivibrio</taxon>
    </lineage>
</organism>
<accession>A0A1M5W5H7</accession>
<keyword evidence="1" id="KW-1133">Transmembrane helix</keyword>
<gene>
    <name evidence="3" type="ORF">SAMN02745229_00913</name>
</gene>
<proteinExistence type="predicted"/>
<keyword evidence="1" id="KW-0472">Membrane</keyword>
<dbReference type="STRING" id="1121131.SAMN02745229_00913"/>
<dbReference type="Proteomes" id="UP000184278">
    <property type="component" value="Unassembled WGS sequence"/>
</dbReference>
<feature type="transmembrane region" description="Helical" evidence="1">
    <location>
        <begin position="50"/>
        <end position="71"/>
    </location>
</feature>
<dbReference type="OrthoDB" id="1815571at2"/>
<name>A0A1M5W5H7_BUTFI</name>
<evidence type="ECO:0000313" key="4">
    <source>
        <dbReference type="Proteomes" id="UP000184278"/>
    </source>
</evidence>
<keyword evidence="4" id="KW-1185">Reference proteome</keyword>
<evidence type="ECO:0000256" key="1">
    <source>
        <dbReference type="SAM" id="Phobius"/>
    </source>
</evidence>
<dbReference type="RefSeq" id="WP_073385869.1">
    <property type="nucleotide sequence ID" value="NZ_FQXK01000007.1"/>
</dbReference>
<protein>
    <recommendedName>
        <fullName evidence="2">Zinc-ribbon domain-containing protein</fullName>
    </recommendedName>
</protein>
<keyword evidence="1" id="KW-0812">Transmembrane</keyword>
<dbReference type="InterPro" id="IPR026870">
    <property type="entry name" value="Zinc_ribbon_dom"/>
</dbReference>
<evidence type="ECO:0000313" key="3">
    <source>
        <dbReference type="EMBL" id="SHH82720.1"/>
    </source>
</evidence>
<feature type="domain" description="Zinc-ribbon" evidence="2">
    <location>
        <begin position="2"/>
        <end position="23"/>
    </location>
</feature>